<name>A0A1Q4HJR9_9MYCO</name>
<evidence type="ECO:0000313" key="2">
    <source>
        <dbReference type="EMBL" id="OPE55302.1"/>
    </source>
</evidence>
<dbReference type="Gene3D" id="3.90.1200.10">
    <property type="match status" value="1"/>
</dbReference>
<dbReference type="Pfam" id="PF01636">
    <property type="entry name" value="APH"/>
    <property type="match status" value="1"/>
</dbReference>
<protein>
    <submittedName>
        <fullName evidence="2 3">Aminoglycoside phosphotransferase</fullName>
    </submittedName>
</protein>
<sequence>MSNAIPRSPEDVTPAWLGGVLGADVRGIDITPIGTGQTGATYRLTVRYGGDEGGLPGTFAVKLPSQDDTVRDRVAIGYRSEHAFYANVADLVRVPIPRNYHCEIAGDGAEFVLLLADMAPAEQGDQIAGCSVAEAKLAVRALAGLHAPSWCDPKLSDFPGIAMPKPDAGMASGMGDVAKMATEITLEKLGDRMSADDRATLAASMAMVTPWLMAETNRFALLHGDYRLDNMLFDPARTQVTIVDWQTLGSGLPTRDLAYFTGTSLDPQTRAAAEQELVADYHGELCALGVQDYDLETCWRDYRLGMLQAPLIIVFGVAFATSTERGDDMMLAMAERSCRAIRELDTLALI</sequence>
<reference evidence="3 5" key="2">
    <citation type="submission" date="2017-10" db="EMBL/GenBank/DDBJ databases">
        <title>The new phylogeny of genus Mycobacterium.</title>
        <authorList>
            <person name="Tortoli E."/>
            <person name="Trovato A."/>
            <person name="Cirillo D.M."/>
        </authorList>
    </citation>
    <scope>NUCLEOTIDE SEQUENCE [LARGE SCALE GENOMIC DNA]</scope>
    <source>
        <strain evidence="3 5">IP141170001</strain>
    </source>
</reference>
<dbReference type="SMART" id="SM00587">
    <property type="entry name" value="CHK"/>
    <property type="match status" value="1"/>
</dbReference>
<dbReference type="EMBL" id="MIJD01000037">
    <property type="protein sequence ID" value="OPE55302.1"/>
    <property type="molecule type" value="Genomic_DNA"/>
</dbReference>
<gene>
    <name evidence="2" type="ORF">BV510_05755</name>
    <name evidence="3" type="ORF">CRI78_13700</name>
</gene>
<accession>A0A1Q4HJR9</accession>
<keyword evidence="5" id="KW-1185">Reference proteome</keyword>
<proteinExistence type="predicted"/>
<feature type="domain" description="CHK kinase-like" evidence="1">
    <location>
        <begin position="113"/>
        <end position="291"/>
    </location>
</feature>
<dbReference type="SUPFAM" id="SSF56112">
    <property type="entry name" value="Protein kinase-like (PK-like)"/>
    <property type="match status" value="1"/>
</dbReference>
<dbReference type="RefSeq" id="WP_073855060.1">
    <property type="nucleotide sequence ID" value="NZ_BAAATC010000019.1"/>
</dbReference>
<dbReference type="STRING" id="1801.BRW64_05440"/>
<dbReference type="InterPro" id="IPR052961">
    <property type="entry name" value="Oxido-Kinase-like_Enzymes"/>
</dbReference>
<dbReference type="InterPro" id="IPR011009">
    <property type="entry name" value="Kinase-like_dom_sf"/>
</dbReference>
<dbReference type="InterPro" id="IPR002575">
    <property type="entry name" value="Aminoglycoside_PTrfase"/>
</dbReference>
<reference evidence="2 4" key="1">
    <citation type="submission" date="2016-09" db="EMBL/GenBank/DDBJ databases">
        <title>genome sequences of unsequenced Mycobacteria.</title>
        <authorList>
            <person name="Greninger A.L."/>
            <person name="Jerome K.R."/>
            <person name="Mcnair B."/>
            <person name="Wallis C."/>
            <person name="Fang F."/>
        </authorList>
    </citation>
    <scope>NUCLEOTIDE SEQUENCE [LARGE SCALE GENOMIC DNA]</scope>
    <source>
        <strain evidence="2 4">BM1</strain>
    </source>
</reference>
<dbReference type="OrthoDB" id="115252at2"/>
<dbReference type="EMBL" id="PDCR01000016">
    <property type="protein sequence ID" value="PEG53885.1"/>
    <property type="molecule type" value="Genomic_DNA"/>
</dbReference>
<evidence type="ECO:0000313" key="3">
    <source>
        <dbReference type="EMBL" id="PEG53885.1"/>
    </source>
</evidence>
<dbReference type="GO" id="GO:0016740">
    <property type="term" value="F:transferase activity"/>
    <property type="evidence" value="ECO:0007669"/>
    <property type="project" value="UniProtKB-KW"/>
</dbReference>
<dbReference type="InterPro" id="IPR015897">
    <property type="entry name" value="CHK_kinase-like"/>
</dbReference>
<dbReference type="PANTHER" id="PTHR23020">
    <property type="entry name" value="UNCHARACTERIZED NUCLEAR HORMONE RECEPTOR-RELATED"/>
    <property type="match status" value="1"/>
</dbReference>
<dbReference type="Proteomes" id="UP000220340">
    <property type="component" value="Unassembled WGS sequence"/>
</dbReference>
<organism evidence="2 4">
    <name type="scientific">Mycolicibacterium diernhoferi</name>
    <dbReference type="NCBI Taxonomy" id="1801"/>
    <lineage>
        <taxon>Bacteria</taxon>
        <taxon>Bacillati</taxon>
        <taxon>Actinomycetota</taxon>
        <taxon>Actinomycetes</taxon>
        <taxon>Mycobacteriales</taxon>
        <taxon>Mycobacteriaceae</taxon>
        <taxon>Mycolicibacterium</taxon>
    </lineage>
</organism>
<evidence type="ECO:0000313" key="5">
    <source>
        <dbReference type="Proteomes" id="UP000220340"/>
    </source>
</evidence>
<dbReference type="PANTHER" id="PTHR23020:SF41">
    <property type="entry name" value="AMINOGLYCOSIDE PHOSPHOTRANSFERASE DOMAIN-CONTAINING PROTEIN"/>
    <property type="match status" value="1"/>
</dbReference>
<comment type="caution">
    <text evidence="2">The sequence shown here is derived from an EMBL/GenBank/DDBJ whole genome shotgun (WGS) entry which is preliminary data.</text>
</comment>
<keyword evidence="2" id="KW-0808">Transferase</keyword>
<evidence type="ECO:0000313" key="4">
    <source>
        <dbReference type="Proteomes" id="UP000191039"/>
    </source>
</evidence>
<dbReference type="Proteomes" id="UP000191039">
    <property type="component" value="Unassembled WGS sequence"/>
</dbReference>
<evidence type="ECO:0000259" key="1">
    <source>
        <dbReference type="SMART" id="SM00587"/>
    </source>
</evidence>
<dbReference type="AlphaFoldDB" id="A0A1Q4HJR9"/>